<evidence type="ECO:0000313" key="1">
    <source>
        <dbReference type="EMBL" id="CEG11312.1"/>
    </source>
</evidence>
<evidence type="ECO:0008006" key="2">
    <source>
        <dbReference type="Google" id="ProtNLM"/>
    </source>
</evidence>
<organism evidence="1">
    <name type="scientific">groundwater metagenome</name>
    <dbReference type="NCBI Taxonomy" id="717931"/>
    <lineage>
        <taxon>unclassified sequences</taxon>
        <taxon>metagenomes</taxon>
        <taxon>ecological metagenomes</taxon>
    </lineage>
</organism>
<gene>
    <name evidence="1" type="ORF">MSIBF_A1380013</name>
</gene>
<dbReference type="EMBL" id="CCXY01000044">
    <property type="protein sequence ID" value="CEG11312.1"/>
    <property type="molecule type" value="Genomic_DNA"/>
</dbReference>
<proteinExistence type="predicted"/>
<reference evidence="1" key="1">
    <citation type="submission" date="2014-09" db="EMBL/GenBank/DDBJ databases">
        <authorList>
            <person name="Probst J Alexander"/>
        </authorList>
    </citation>
    <scope>NUCLEOTIDE SEQUENCE</scope>
</reference>
<accession>A0A098E645</accession>
<protein>
    <recommendedName>
        <fullName evidence="2">Dockerin domain-containing protein</fullName>
    </recommendedName>
</protein>
<dbReference type="AlphaFoldDB" id="A0A098E645"/>
<sequence>MPKKSAIFETFRIILSAYHSIKNMSHFRDVVPGWSNAKSGEYDIIPDLNNNGIFDEIDKKAMDDSYFIGFTVEKKFDFDNNNVLDIFDAVSALENLSDGKIIYNAECSDVNNNGIDLIDIFYLMERIIN</sequence>
<name>A0A098E645_9ZZZZ</name>